<evidence type="ECO:0000313" key="5">
    <source>
        <dbReference type="EMBL" id="ADQ40018.1"/>
    </source>
</evidence>
<dbReference type="Proteomes" id="UP000009256">
    <property type="component" value="Chromosome"/>
</dbReference>
<keyword evidence="6" id="KW-1185">Reference proteome</keyword>
<dbReference type="InterPro" id="IPR032256">
    <property type="entry name" value="DUF4829"/>
</dbReference>
<evidence type="ECO:0000259" key="4">
    <source>
        <dbReference type="Pfam" id="PF16112"/>
    </source>
</evidence>
<dbReference type="Pfam" id="PF16112">
    <property type="entry name" value="DUF4830"/>
    <property type="match status" value="1"/>
</dbReference>
<feature type="domain" description="DUF4829" evidence="3">
    <location>
        <begin position="806"/>
        <end position="920"/>
    </location>
</feature>
<dbReference type="OrthoDB" id="9804799at2"/>
<dbReference type="Pfam" id="PF05569">
    <property type="entry name" value="Peptidase_M56"/>
    <property type="match status" value="1"/>
</dbReference>
<evidence type="ECO:0000313" key="6">
    <source>
        <dbReference type="Proteomes" id="UP000009256"/>
    </source>
</evidence>
<keyword evidence="1" id="KW-1133">Transmembrane helix</keyword>
<evidence type="ECO:0000256" key="1">
    <source>
        <dbReference type="SAM" id="Phobius"/>
    </source>
</evidence>
<evidence type="ECO:0000259" key="2">
    <source>
        <dbReference type="Pfam" id="PF05569"/>
    </source>
</evidence>
<feature type="domain" description="DUF4830" evidence="4">
    <location>
        <begin position="662"/>
        <end position="757"/>
    </location>
</feature>
<dbReference type="InterPro" id="IPR052173">
    <property type="entry name" value="Beta-lactam_resp_regulator"/>
</dbReference>
<feature type="transmembrane region" description="Helical" evidence="1">
    <location>
        <begin position="235"/>
        <end position="256"/>
    </location>
</feature>
<evidence type="ECO:0000259" key="3">
    <source>
        <dbReference type="Pfam" id="PF16111"/>
    </source>
</evidence>
<dbReference type="CDD" id="cd07341">
    <property type="entry name" value="M56_BlaR1_MecR1_like"/>
    <property type="match status" value="1"/>
</dbReference>
<gene>
    <name evidence="5" type="ordered locus">Calkr_0469</name>
</gene>
<organism evidence="5 6">
    <name type="scientific">Caldicellulosiruptor acetigenus (strain ATCC 700853 / DSM 12137 / I77R1B)</name>
    <name type="common">Caldicellulosiruptor kristjanssonii</name>
    <dbReference type="NCBI Taxonomy" id="632335"/>
    <lineage>
        <taxon>Bacteria</taxon>
        <taxon>Bacillati</taxon>
        <taxon>Bacillota</taxon>
        <taxon>Bacillota incertae sedis</taxon>
        <taxon>Caldicellulosiruptorales</taxon>
        <taxon>Caldicellulosiruptoraceae</taxon>
        <taxon>Caldicellulosiruptor</taxon>
    </lineage>
</organism>
<dbReference type="HOGENOM" id="CLU_014321_0_0_9"/>
<dbReference type="PANTHER" id="PTHR34978">
    <property type="entry name" value="POSSIBLE SENSOR-TRANSDUCER PROTEIN BLAR"/>
    <property type="match status" value="1"/>
</dbReference>
<dbReference type="AlphaFoldDB" id="E4S995"/>
<dbReference type="Pfam" id="PF16111">
    <property type="entry name" value="DUF4829"/>
    <property type="match status" value="1"/>
</dbReference>
<accession>E4S995</accession>
<proteinExistence type="predicted"/>
<dbReference type="RefSeq" id="WP_013431858.1">
    <property type="nucleotide sequence ID" value="NC_014721.1"/>
</dbReference>
<feature type="transmembrane region" description="Helical" evidence="1">
    <location>
        <begin position="37"/>
        <end position="56"/>
    </location>
</feature>
<name>E4S995_CALA7</name>
<feature type="transmembrane region" description="Helical" evidence="1">
    <location>
        <begin position="12"/>
        <end position="30"/>
    </location>
</feature>
<feature type="transmembrane region" description="Helical" evidence="1">
    <location>
        <begin position="322"/>
        <end position="341"/>
    </location>
</feature>
<reference evidence="5 6" key="2">
    <citation type="journal article" date="2011" name="J. Bacteriol.">
        <title>Complete genome sequences for the anaerobic, extremely thermophilic plant biomass-degrading bacteria Caldicellulosiruptor hydrothermalis, Caldicellulosiruptor kristjanssonii, Caldicellulosiruptor kronotskyensis, Caldicellulosiruptor owensenis, and Caldicellulosiruptor lactoaceticus.</title>
        <authorList>
            <person name="Blumer-Schuette S.E."/>
            <person name="Ozdemir I."/>
            <person name="Mistry D."/>
            <person name="Lucas S."/>
            <person name="Lapidus A."/>
            <person name="Cheng J.F."/>
            <person name="Goodwin L.A."/>
            <person name="Pitluck S."/>
            <person name="Land M.L."/>
            <person name="Hauser L.J."/>
            <person name="Woyke T."/>
            <person name="Mikhailova N."/>
            <person name="Pati A."/>
            <person name="Kyrpides N.C."/>
            <person name="Ivanova N."/>
            <person name="Detter J.C."/>
            <person name="Walston-Davenport K."/>
            <person name="Han S."/>
            <person name="Adams M.W."/>
            <person name="Kelly R.M."/>
        </authorList>
    </citation>
    <scope>NUCLEOTIDE SEQUENCE [LARGE SCALE GENOMIC DNA]</scope>
    <source>
        <strain evidence="6">ATCC 700853 / DSM 12137 / I77R1B</strain>
    </source>
</reference>
<dbReference type="PANTHER" id="PTHR34978:SF3">
    <property type="entry name" value="SLR0241 PROTEIN"/>
    <property type="match status" value="1"/>
</dbReference>
<dbReference type="InterPro" id="IPR008756">
    <property type="entry name" value="Peptidase_M56"/>
</dbReference>
<sequence length="923" mass="107741">MLEKTFVEVLNISIESSIAVILITLFRWIFRNKTGRSYIYVMWVIMLIRLLVPFHLPAIFSIFNAVHISKTIIIQKTQNTHNASFDVNYKNIPQQATYSYLLNNNNSNNNSLPKSSIDFQKQLLSVISWIWFLCVLVFLLFCILLYLQTYKKFKEAILFNHNSLISECTQMLKLNRNIKIYFSDQTQTPLVCGIITPRIILPLDISKICNHSELKYIITHELVHIKRFDYLIKPLFTLALCLHWFNPIIWLAFIFFQDDIEISCDEKVLSFFDCDIRSEYALSLIKLAENQHKTISSGFLAFGKSNLKNRVKAVINFKKSSLLLTILGILSIIVLSFVLLINSQHQIADKNIKESFQDERLIQNVIADYYLKSEPDNHGTLKIYNIKKYKNSYLCLSEKYRGEGQRNSDLFLIDSNFKIIAKAPGNIPISPCFSANVVKYDGKSIVYGNFKNKKWDPKTGIVSDVEINTIKIIFEDGTVIQEPVSMEKGYIVVANTISKIKNIEVYNSKGKIQSDLINDSFCEEFKFKKVYHQSNSDSRTDTGNVNLIKIEFDANNNNTITNIKITNVKIINDILSMIKTSQKVNKTEDITRTNVAKGNIIFVYRNGSERRIRFLFDDLYQIGYLEDDKNYLKPSYDFFRYIESLCEYPKYDTNIEEDALSLFYKYKWTIDFKINTLKERLPATLKHKAWEYPIKLYWAYNNELSKHIGFDMTSYLGKDVIVEIYRLREPLPDFMKPRMDARGIVVRYNNKIIGAYIDAGRHSSFACSLDRKNLYQITKKSWDKWIENYIDFNDNIETYLAKLTPEEVIKKYIEALSKNDLKMIHACTTRERLIELLSINLNNYYLYNPEDSEDYNIKSAKLLKLEKVKTLDNSKDTLEYVATIYFDYKKTIVEDDGVHPRFIRLKKEVPKLGWRISDIGTGP</sequence>
<dbReference type="InterPro" id="IPR032257">
    <property type="entry name" value="DUF4830"/>
</dbReference>
<reference key="1">
    <citation type="submission" date="2010-11" db="EMBL/GenBank/DDBJ databases">
        <title>Complete sequence of chromosome of Caldicellulosiruptor kristjanssonii 177R1B.</title>
        <authorList>
            <consortium name="US DOE Joint Genome Institute"/>
            <person name="Lucas S."/>
            <person name="Copeland A."/>
            <person name="Lapidus A."/>
            <person name="Cheng J.-F."/>
            <person name="Bruce D."/>
            <person name="Goodwin L."/>
            <person name="Pitluck S."/>
            <person name="Davenport K."/>
            <person name="Detter J.C."/>
            <person name="Han C."/>
            <person name="Tapia R."/>
            <person name="Land M."/>
            <person name="Hauser L."/>
            <person name="Jeffries C."/>
            <person name="Kyrpides N."/>
            <person name="Ivanova N."/>
            <person name="Mikhailova N."/>
            <person name="Blumer-Schuette S.E."/>
            <person name="Kelly R.M."/>
            <person name="Woyke T."/>
        </authorList>
    </citation>
    <scope>NUCLEOTIDE SEQUENCE</scope>
    <source>
        <strain>177R1B</strain>
    </source>
</reference>
<keyword evidence="1" id="KW-0812">Transmembrane</keyword>
<protein>
    <submittedName>
        <fullName evidence="5">Peptidase M56 BlaR1</fullName>
    </submittedName>
</protein>
<feature type="domain" description="Peptidase M56" evidence="2">
    <location>
        <begin position="8"/>
        <end position="313"/>
    </location>
</feature>
<dbReference type="EMBL" id="CP002326">
    <property type="protein sequence ID" value="ADQ40018.1"/>
    <property type="molecule type" value="Genomic_DNA"/>
</dbReference>
<feature type="transmembrane region" description="Helical" evidence="1">
    <location>
        <begin position="126"/>
        <end position="147"/>
    </location>
</feature>
<keyword evidence="1" id="KW-0472">Membrane</keyword>
<dbReference type="eggNOG" id="COG4219">
    <property type="taxonomic scope" value="Bacteria"/>
</dbReference>
<dbReference type="KEGG" id="cki:Calkr_0469"/>
<dbReference type="Gene3D" id="3.30.2010.10">
    <property type="entry name" value="Metalloproteases ('zincins'), catalytic domain"/>
    <property type="match status" value="1"/>
</dbReference>
<dbReference type="STRING" id="632335.Calkr_0469"/>